<evidence type="ECO:0000256" key="1">
    <source>
        <dbReference type="PROSITE-ProRule" id="PRU00047"/>
    </source>
</evidence>
<dbReference type="InterPro" id="IPR054722">
    <property type="entry name" value="PolX-like_BBD"/>
</dbReference>
<keyword evidence="1" id="KW-0479">Metal-binding</keyword>
<feature type="region of interest" description="Disordered" evidence="2">
    <location>
        <begin position="22"/>
        <end position="71"/>
    </location>
</feature>
<evidence type="ECO:0000256" key="2">
    <source>
        <dbReference type="SAM" id="MobiDB-lite"/>
    </source>
</evidence>
<feature type="compositionally biased region" description="Polar residues" evidence="2">
    <location>
        <begin position="22"/>
        <end position="59"/>
    </location>
</feature>
<feature type="domain" description="CCHC-type" evidence="3">
    <location>
        <begin position="75"/>
        <end position="88"/>
    </location>
</feature>
<evidence type="ECO:0000259" key="3">
    <source>
        <dbReference type="PROSITE" id="PS50158"/>
    </source>
</evidence>
<reference evidence="4" key="1">
    <citation type="submission" date="2021-01" db="EMBL/GenBank/DDBJ databases">
        <authorList>
            <person name="Lovell J.T."/>
            <person name="Bentley N."/>
            <person name="Bhattarai G."/>
            <person name="Jenkins J.W."/>
            <person name="Sreedasyam A."/>
            <person name="Alarcon Y."/>
            <person name="Bock C."/>
            <person name="Boston L."/>
            <person name="Carlson J."/>
            <person name="Cervantes K."/>
            <person name="Clermont K."/>
            <person name="Krom N."/>
            <person name="Kubenka K."/>
            <person name="Mamidi S."/>
            <person name="Mattison C."/>
            <person name="Monteros M."/>
            <person name="Pisani C."/>
            <person name="Plott C."/>
            <person name="Rajasekar S."/>
            <person name="Rhein H.S."/>
            <person name="Rohla C."/>
            <person name="Song M."/>
            <person name="Hilaire R.S."/>
            <person name="Shu S."/>
            <person name="Wells L."/>
            <person name="Wang X."/>
            <person name="Webber J."/>
            <person name="Heerema R.J."/>
            <person name="Klein P."/>
            <person name="Conner P."/>
            <person name="Grauke L."/>
            <person name="Grimwood J."/>
            <person name="Schmutz J."/>
            <person name="Randall J.J."/>
        </authorList>
    </citation>
    <scope>NUCLEOTIDE SEQUENCE</scope>
    <source>
        <tissue evidence="4">Leaf</tissue>
    </source>
</reference>
<gene>
    <name evidence="4" type="ORF">I3842_04G156000</name>
</gene>
<name>A0A922F9F5_CARIL</name>
<dbReference type="PANTHER" id="PTHR47481:SF22">
    <property type="entry name" value="RETROTRANSPOSON GAG DOMAIN-CONTAINING PROTEIN"/>
    <property type="match status" value="1"/>
</dbReference>
<dbReference type="InterPro" id="IPR001878">
    <property type="entry name" value="Znf_CCHC"/>
</dbReference>
<sequence>MSFEDFQAELLNYEILLGNQHTQQSNDSGNFALSNHNSKSSNYKGRNSGPPRQNFQSSKPEGFKPKNENNQRVPCQICGKMGHQALDCYNRMNYSYQGRYPPAQLAAMAARMNSAESEEQPWFADSGANNHIIADMNNLTIQEPFKGDEEVAVGNGAGLPILNTGSSTLFHSQNSFKFKNVLHCPNAAANLLSIQRFCFDNSCWFKLTDTHFFVKDNLTGRTLMQGQN</sequence>
<dbReference type="Pfam" id="PF22936">
    <property type="entry name" value="Pol_BBD"/>
    <property type="match status" value="1"/>
</dbReference>
<protein>
    <recommendedName>
        <fullName evidence="3">CCHC-type domain-containing protein</fullName>
    </recommendedName>
</protein>
<keyword evidence="1" id="KW-0862">Zinc</keyword>
<organism evidence="4 5">
    <name type="scientific">Carya illinoinensis</name>
    <name type="common">Pecan</name>
    <dbReference type="NCBI Taxonomy" id="32201"/>
    <lineage>
        <taxon>Eukaryota</taxon>
        <taxon>Viridiplantae</taxon>
        <taxon>Streptophyta</taxon>
        <taxon>Embryophyta</taxon>
        <taxon>Tracheophyta</taxon>
        <taxon>Spermatophyta</taxon>
        <taxon>Magnoliopsida</taxon>
        <taxon>eudicotyledons</taxon>
        <taxon>Gunneridae</taxon>
        <taxon>Pentapetalae</taxon>
        <taxon>rosids</taxon>
        <taxon>fabids</taxon>
        <taxon>Fagales</taxon>
        <taxon>Juglandaceae</taxon>
        <taxon>Carya</taxon>
    </lineage>
</organism>
<dbReference type="PROSITE" id="PS50158">
    <property type="entry name" value="ZF_CCHC"/>
    <property type="match status" value="1"/>
</dbReference>
<evidence type="ECO:0000313" key="5">
    <source>
        <dbReference type="Proteomes" id="UP000811246"/>
    </source>
</evidence>
<proteinExistence type="predicted"/>
<keyword evidence="1" id="KW-0863">Zinc-finger</keyword>
<comment type="caution">
    <text evidence="4">The sequence shown here is derived from an EMBL/GenBank/DDBJ whole genome shotgun (WGS) entry which is preliminary data.</text>
</comment>
<accession>A0A922F9F5</accession>
<dbReference type="GO" id="GO:0003676">
    <property type="term" value="F:nucleic acid binding"/>
    <property type="evidence" value="ECO:0007669"/>
    <property type="project" value="InterPro"/>
</dbReference>
<evidence type="ECO:0000313" key="4">
    <source>
        <dbReference type="EMBL" id="KAG6718543.1"/>
    </source>
</evidence>
<dbReference type="Proteomes" id="UP000811246">
    <property type="component" value="Chromosome 4"/>
</dbReference>
<dbReference type="AlphaFoldDB" id="A0A922F9F5"/>
<dbReference type="GO" id="GO:0008270">
    <property type="term" value="F:zinc ion binding"/>
    <property type="evidence" value="ECO:0007669"/>
    <property type="project" value="UniProtKB-KW"/>
</dbReference>
<dbReference type="PANTHER" id="PTHR47481">
    <property type="match status" value="1"/>
</dbReference>
<dbReference type="EMBL" id="CM031828">
    <property type="protein sequence ID" value="KAG6718543.1"/>
    <property type="molecule type" value="Genomic_DNA"/>
</dbReference>